<dbReference type="PANTHER" id="PTHR40623">
    <property type="entry name" value="INTEGRAL MEMBRANE PROTEIN"/>
    <property type="match status" value="1"/>
</dbReference>
<organism evidence="3 4">
    <name type="scientific">Aspergillus taichungensis</name>
    <dbReference type="NCBI Taxonomy" id="482145"/>
    <lineage>
        <taxon>Eukaryota</taxon>
        <taxon>Fungi</taxon>
        <taxon>Dikarya</taxon>
        <taxon>Ascomycota</taxon>
        <taxon>Pezizomycotina</taxon>
        <taxon>Eurotiomycetes</taxon>
        <taxon>Eurotiomycetidae</taxon>
        <taxon>Eurotiales</taxon>
        <taxon>Aspergillaceae</taxon>
        <taxon>Aspergillus</taxon>
        <taxon>Aspergillus subgen. Circumdati</taxon>
    </lineage>
</organism>
<name>A0A2J5HVT9_9EURO</name>
<keyword evidence="2" id="KW-0472">Membrane</keyword>
<evidence type="ECO:0000313" key="4">
    <source>
        <dbReference type="Proteomes" id="UP000235023"/>
    </source>
</evidence>
<dbReference type="Proteomes" id="UP000235023">
    <property type="component" value="Unassembled WGS sequence"/>
</dbReference>
<keyword evidence="2" id="KW-0812">Transmembrane</keyword>
<keyword evidence="4" id="KW-1185">Reference proteome</keyword>
<reference evidence="4" key="1">
    <citation type="submission" date="2017-12" db="EMBL/GenBank/DDBJ databases">
        <authorList>
            <consortium name="DOE Joint Genome Institute"/>
            <person name="Mondo S.J."/>
            <person name="Kjaerbolling I."/>
            <person name="Vesth T.C."/>
            <person name="Frisvad J.C."/>
            <person name="Nybo J.L."/>
            <person name="Theobald S."/>
            <person name="Kuo A."/>
            <person name="Bowyer P."/>
            <person name="Matsuda Y."/>
            <person name="Lyhne E.K."/>
            <person name="Kogle M.E."/>
            <person name="Clum A."/>
            <person name="Lipzen A."/>
            <person name="Salamov A."/>
            <person name="Ngan C.Y."/>
            <person name="Daum C."/>
            <person name="Chiniquy J."/>
            <person name="Barry K."/>
            <person name="LaButti K."/>
            <person name="Haridas S."/>
            <person name="Simmons B.A."/>
            <person name="Magnuson J.K."/>
            <person name="Mortensen U.H."/>
            <person name="Larsen T.O."/>
            <person name="Grigoriev I.V."/>
            <person name="Baker S.E."/>
            <person name="Andersen M.R."/>
            <person name="Nordberg H.P."/>
            <person name="Cantor M.N."/>
            <person name="Hua S.X."/>
        </authorList>
    </citation>
    <scope>NUCLEOTIDE SEQUENCE [LARGE SCALE GENOMIC DNA]</scope>
    <source>
        <strain evidence="4">IBT 19404</strain>
    </source>
</reference>
<feature type="region of interest" description="Disordered" evidence="1">
    <location>
        <begin position="246"/>
        <end position="266"/>
    </location>
</feature>
<evidence type="ECO:0000313" key="3">
    <source>
        <dbReference type="EMBL" id="PLN81499.1"/>
    </source>
</evidence>
<evidence type="ECO:0000256" key="2">
    <source>
        <dbReference type="SAM" id="Phobius"/>
    </source>
</evidence>
<accession>A0A2J5HVT9</accession>
<protein>
    <submittedName>
        <fullName evidence="3">Uncharacterized protein</fullName>
    </submittedName>
</protein>
<feature type="transmembrane region" description="Helical" evidence="2">
    <location>
        <begin position="59"/>
        <end position="80"/>
    </location>
</feature>
<feature type="region of interest" description="Disordered" evidence="1">
    <location>
        <begin position="204"/>
        <end position="233"/>
    </location>
</feature>
<evidence type="ECO:0000256" key="1">
    <source>
        <dbReference type="SAM" id="MobiDB-lite"/>
    </source>
</evidence>
<sequence length="297" mass="34523">MLTPSTPHRRDTFWLLRQDKNKNTSHPTAKYKESRSTKYKAIPLPRMRFWRGWPLWQKLSFSLMCLLLLVVAYGVCVLLYNRRAIQKHTAAKRRSATTQDAESYRMLDEIDEIPFGARALERGVKVEGIWTPSQYSLRRPVMQEDKDSIDLVSQSNLANQPGETQRSFQTFVAAPILQIPDSRLLGTQRVNFDVSERAEYAHLAPSPPTWLHPPDINEPSKHQSSSEPPKGRRSRWWYIRSSWLNESSDGGEQKLTDDEQNRASAEARRRRLSKFIDDKFRLTPTEMFQLKKIPAAR</sequence>
<dbReference type="EMBL" id="KZ559536">
    <property type="protein sequence ID" value="PLN81499.1"/>
    <property type="molecule type" value="Genomic_DNA"/>
</dbReference>
<dbReference type="OrthoDB" id="5426165at2759"/>
<dbReference type="PANTHER" id="PTHR40623:SF2">
    <property type="entry name" value="INTEGRAL MEMBRANE PROTEIN"/>
    <property type="match status" value="1"/>
</dbReference>
<dbReference type="AlphaFoldDB" id="A0A2J5HVT9"/>
<keyword evidence="2" id="KW-1133">Transmembrane helix</keyword>
<proteinExistence type="predicted"/>
<gene>
    <name evidence="3" type="ORF">BDW42DRAFT_168821</name>
</gene>
<feature type="compositionally biased region" description="Basic and acidic residues" evidence="1">
    <location>
        <begin position="251"/>
        <end position="266"/>
    </location>
</feature>